<evidence type="ECO:0000313" key="2">
    <source>
        <dbReference type="EMBL" id="KAF5345118.1"/>
    </source>
</evidence>
<keyword evidence="1" id="KW-0812">Transmembrane</keyword>
<evidence type="ECO:0000313" key="3">
    <source>
        <dbReference type="Proteomes" id="UP000518752"/>
    </source>
</evidence>
<keyword evidence="1" id="KW-0472">Membrane</keyword>
<dbReference type="EMBL" id="JAACJN010000384">
    <property type="protein sequence ID" value="KAF5345118.1"/>
    <property type="molecule type" value="Genomic_DNA"/>
</dbReference>
<feature type="transmembrane region" description="Helical" evidence="1">
    <location>
        <begin position="35"/>
        <end position="52"/>
    </location>
</feature>
<organism evidence="2 3">
    <name type="scientific">Collybiopsis confluens</name>
    <dbReference type="NCBI Taxonomy" id="2823264"/>
    <lineage>
        <taxon>Eukaryota</taxon>
        <taxon>Fungi</taxon>
        <taxon>Dikarya</taxon>
        <taxon>Basidiomycota</taxon>
        <taxon>Agaricomycotina</taxon>
        <taxon>Agaricomycetes</taxon>
        <taxon>Agaricomycetidae</taxon>
        <taxon>Agaricales</taxon>
        <taxon>Marasmiineae</taxon>
        <taxon>Omphalotaceae</taxon>
        <taxon>Collybiopsis</taxon>
    </lineage>
</organism>
<proteinExistence type="predicted"/>
<dbReference type="Proteomes" id="UP000518752">
    <property type="component" value="Unassembled WGS sequence"/>
</dbReference>
<sequence length="294" mass="33324">MSGQVLMGYLLLLSHIDRHLAWPGSLNQLTLPKSLLLLSILLIMLSFILQIVDYGTRILVYIDQNVATPVTSTTVTTSSSKSEPEPSDSESTMFNIFYYLLVWSVTIPIIITDGIVVWRAWAICFHDKHLRWVLIGLIAVTEGCNIADCIWQDLQYNYRVKWLESVTGVIDWLSIALSLSINLFTTSLIMWKTWLHRRTMTKESIHKKTPVFRLMLLLTESGAIICACQFIYLFSVKFWFAESIGLTLLSSTAYVVIMDSSLVAETVQFAQTELEATTRQVVTDSNEAEHGSRT</sequence>
<feature type="transmembrane region" description="Helical" evidence="1">
    <location>
        <begin position="172"/>
        <end position="191"/>
    </location>
</feature>
<dbReference type="OrthoDB" id="2744793at2759"/>
<comment type="caution">
    <text evidence="2">The sequence shown here is derived from an EMBL/GenBank/DDBJ whole genome shotgun (WGS) entry which is preliminary data.</text>
</comment>
<reference evidence="2 3" key="1">
    <citation type="journal article" date="2020" name="ISME J.">
        <title>Uncovering the hidden diversity of litter-decomposition mechanisms in mushroom-forming fungi.</title>
        <authorList>
            <person name="Floudas D."/>
            <person name="Bentzer J."/>
            <person name="Ahren D."/>
            <person name="Johansson T."/>
            <person name="Persson P."/>
            <person name="Tunlid A."/>
        </authorList>
    </citation>
    <scope>NUCLEOTIDE SEQUENCE [LARGE SCALE GENOMIC DNA]</scope>
    <source>
        <strain evidence="2 3">CBS 406.79</strain>
    </source>
</reference>
<feature type="transmembrane region" description="Helical" evidence="1">
    <location>
        <begin position="96"/>
        <end position="118"/>
    </location>
</feature>
<keyword evidence="1" id="KW-1133">Transmembrane helix</keyword>
<dbReference type="AlphaFoldDB" id="A0A8H5FQM5"/>
<evidence type="ECO:0000256" key="1">
    <source>
        <dbReference type="SAM" id="Phobius"/>
    </source>
</evidence>
<protein>
    <submittedName>
        <fullName evidence="2">Uncharacterized protein</fullName>
    </submittedName>
</protein>
<feature type="transmembrane region" description="Helical" evidence="1">
    <location>
        <begin position="130"/>
        <end position="152"/>
    </location>
</feature>
<keyword evidence="3" id="KW-1185">Reference proteome</keyword>
<feature type="transmembrane region" description="Helical" evidence="1">
    <location>
        <begin position="238"/>
        <end position="257"/>
    </location>
</feature>
<name>A0A8H5FQM5_9AGAR</name>
<feature type="transmembrane region" description="Helical" evidence="1">
    <location>
        <begin position="211"/>
        <end position="232"/>
    </location>
</feature>
<accession>A0A8H5FQM5</accession>
<gene>
    <name evidence="2" type="ORF">D9757_013869</name>
</gene>